<keyword evidence="1" id="KW-0238">DNA-binding</keyword>
<evidence type="ECO:0000256" key="2">
    <source>
        <dbReference type="ARBA" id="ARBA00023172"/>
    </source>
</evidence>
<accession>A0ABT8YTL8</accession>
<name>A0ABT8YTL8_9HYPH</name>
<dbReference type="EMBL" id="JAUOZU010000025">
    <property type="protein sequence ID" value="MDO6967034.1"/>
    <property type="molecule type" value="Genomic_DNA"/>
</dbReference>
<organism evidence="3 4">
    <name type="scientific">Rhizobium alvei</name>
    <dbReference type="NCBI Taxonomy" id="1132659"/>
    <lineage>
        <taxon>Bacteria</taxon>
        <taxon>Pseudomonadati</taxon>
        <taxon>Pseudomonadota</taxon>
        <taxon>Alphaproteobacteria</taxon>
        <taxon>Hyphomicrobiales</taxon>
        <taxon>Rhizobiaceae</taxon>
        <taxon>Rhizobium/Agrobacterium group</taxon>
        <taxon>Rhizobium</taxon>
    </lineage>
</organism>
<evidence type="ECO:0000256" key="1">
    <source>
        <dbReference type="ARBA" id="ARBA00023125"/>
    </source>
</evidence>
<dbReference type="Gene3D" id="1.10.443.10">
    <property type="entry name" value="Intergrase catalytic core"/>
    <property type="match status" value="1"/>
</dbReference>
<keyword evidence="4" id="KW-1185">Reference proteome</keyword>
<evidence type="ECO:0000313" key="3">
    <source>
        <dbReference type="EMBL" id="MDO6967034.1"/>
    </source>
</evidence>
<dbReference type="Gene3D" id="1.10.150.130">
    <property type="match status" value="1"/>
</dbReference>
<sequence>MQVPGCAAGVCDIKFNDRASRAEIPARPRFSGLSRAFPINPGYSRFVRISVSNNTRVAANRARAKAVEVDAAFQKAKLGLPSELTTASKVAISQLETAARLYLYDQERAHRGSTPDENDQMDASEMLTYLGSDYEAWAGMIHKLAEELADNYKLPIKPGDKNWLEFIDLLHRAEVEHQHRRLDRARHLRSFKTHDKFFEEVYDGAARPNIQVLTANTLGDVINRFESDPHRKHLTESAGKKYIIPLAALREVVGDEIPISAITRAQCAETIDIIARLPSNYTKYREFKGKTLRDISLISEESGRKLLARGTVEVYAHHLSAFFNFALQKGLCETNPATRLTPKGVNSEGGRVPFLPDELQRMINGLPEWCDWERNGRFWVPMIALYSGMRIGEIIWLTQEDLQIDSGHHVFVLTRTTDRSLKTPGSARKIPIHSTLIYLGILSLMT</sequence>
<reference evidence="3" key="2">
    <citation type="submission" date="2023-07" db="EMBL/GenBank/DDBJ databases">
        <authorList>
            <person name="Shen H."/>
        </authorList>
    </citation>
    <scope>NUCLEOTIDE SEQUENCE</scope>
    <source>
        <strain evidence="3">TNR-22</strain>
    </source>
</reference>
<keyword evidence="2" id="KW-0233">DNA recombination</keyword>
<evidence type="ECO:0000313" key="4">
    <source>
        <dbReference type="Proteomes" id="UP001174932"/>
    </source>
</evidence>
<protein>
    <recommendedName>
        <fullName evidence="5">Tyr recombinase domain-containing protein</fullName>
    </recommendedName>
</protein>
<comment type="caution">
    <text evidence="3">The sequence shown here is derived from an EMBL/GenBank/DDBJ whole genome shotgun (WGS) entry which is preliminary data.</text>
</comment>
<dbReference type="RefSeq" id="WP_304378963.1">
    <property type="nucleotide sequence ID" value="NZ_JAUOZU010000025.1"/>
</dbReference>
<proteinExistence type="predicted"/>
<dbReference type="Proteomes" id="UP001174932">
    <property type="component" value="Unassembled WGS sequence"/>
</dbReference>
<evidence type="ECO:0008006" key="5">
    <source>
        <dbReference type="Google" id="ProtNLM"/>
    </source>
</evidence>
<gene>
    <name evidence="3" type="ORF">Q4481_24015</name>
</gene>
<dbReference type="InterPro" id="IPR013762">
    <property type="entry name" value="Integrase-like_cat_sf"/>
</dbReference>
<reference evidence="3" key="1">
    <citation type="journal article" date="2015" name="Int. J. Syst. Evol. Microbiol.">
        <title>Rhizobium alvei sp. nov., isolated from a freshwater river.</title>
        <authorList>
            <person name="Sheu S.Y."/>
            <person name="Huang H.W."/>
            <person name="Young C.C."/>
            <person name="Chen W.M."/>
        </authorList>
    </citation>
    <scope>NUCLEOTIDE SEQUENCE</scope>
    <source>
        <strain evidence="3">TNR-22</strain>
    </source>
</reference>
<dbReference type="SUPFAM" id="SSF56349">
    <property type="entry name" value="DNA breaking-rejoining enzymes"/>
    <property type="match status" value="1"/>
</dbReference>
<dbReference type="InterPro" id="IPR010998">
    <property type="entry name" value="Integrase_recombinase_N"/>
</dbReference>
<dbReference type="InterPro" id="IPR011010">
    <property type="entry name" value="DNA_brk_join_enz"/>
</dbReference>